<dbReference type="Proteomes" id="UP000440578">
    <property type="component" value="Unassembled WGS sequence"/>
</dbReference>
<name>A0A6A4WD02_AMPAM</name>
<dbReference type="Pfam" id="PF12325">
    <property type="entry name" value="TMF_TATA_bd"/>
    <property type="match status" value="1"/>
</dbReference>
<dbReference type="GO" id="GO:0005783">
    <property type="term" value="C:endoplasmic reticulum"/>
    <property type="evidence" value="ECO:0007669"/>
    <property type="project" value="TreeGrafter"/>
</dbReference>
<organism evidence="4 5">
    <name type="scientific">Amphibalanus amphitrite</name>
    <name type="common">Striped barnacle</name>
    <name type="synonym">Balanus amphitrite</name>
    <dbReference type="NCBI Taxonomy" id="1232801"/>
    <lineage>
        <taxon>Eukaryota</taxon>
        <taxon>Metazoa</taxon>
        <taxon>Ecdysozoa</taxon>
        <taxon>Arthropoda</taxon>
        <taxon>Crustacea</taxon>
        <taxon>Multicrustacea</taxon>
        <taxon>Cirripedia</taxon>
        <taxon>Thoracica</taxon>
        <taxon>Thoracicalcarea</taxon>
        <taxon>Balanomorpha</taxon>
        <taxon>Balanoidea</taxon>
        <taxon>Balanidae</taxon>
        <taxon>Amphibalaninae</taxon>
        <taxon>Amphibalanus</taxon>
    </lineage>
</organism>
<dbReference type="InterPro" id="IPR052602">
    <property type="entry name" value="Growth_transcription_reg"/>
</dbReference>
<feature type="coiled-coil region" evidence="1">
    <location>
        <begin position="150"/>
        <end position="222"/>
    </location>
</feature>
<dbReference type="OrthoDB" id="74178at2759"/>
<accession>A0A6A4WD02</accession>
<dbReference type="Gene3D" id="1.20.5.1700">
    <property type="match status" value="1"/>
</dbReference>
<evidence type="ECO:0000256" key="2">
    <source>
        <dbReference type="SAM" id="MobiDB-lite"/>
    </source>
</evidence>
<feature type="compositionally biased region" description="Low complexity" evidence="2">
    <location>
        <begin position="90"/>
        <end position="107"/>
    </location>
</feature>
<evidence type="ECO:0000313" key="5">
    <source>
        <dbReference type="Proteomes" id="UP000440578"/>
    </source>
</evidence>
<evidence type="ECO:0000259" key="3">
    <source>
        <dbReference type="Pfam" id="PF12325"/>
    </source>
</evidence>
<sequence length="238" mass="25776">MADKLTAVEARAAETVAALERCRSERAASERQLAAQLTELRVSQDELERQLAAERAALTAERSRTAALQEQVQERGRQLSHSQSVVESVTSQLSTPRTSPTPSLSRISFSSSMHELDSVFDSATPRASAGISLYDSVRAAAAGPGGASVVESLTSQLKQRDGEVAQLRSERADLELARQQLSAELARVSAQLETASEAGRRLQAQTAEYQQLQATYNALLQMYGEKAEESEELKLDLG</sequence>
<dbReference type="EMBL" id="VIIS01000740">
    <property type="protein sequence ID" value="KAF0305577.1"/>
    <property type="molecule type" value="Genomic_DNA"/>
</dbReference>
<dbReference type="InterPro" id="IPR022091">
    <property type="entry name" value="TMF_TATA-bd"/>
</dbReference>
<gene>
    <name evidence="4" type="primary">Tmf1</name>
    <name evidence="4" type="ORF">FJT64_022793</name>
</gene>
<keyword evidence="1" id="KW-0175">Coiled coil</keyword>
<evidence type="ECO:0000313" key="4">
    <source>
        <dbReference type="EMBL" id="KAF0305577.1"/>
    </source>
</evidence>
<feature type="compositionally biased region" description="Polar residues" evidence="2">
    <location>
        <begin position="79"/>
        <end position="89"/>
    </location>
</feature>
<dbReference type="GO" id="GO:0005794">
    <property type="term" value="C:Golgi apparatus"/>
    <property type="evidence" value="ECO:0007669"/>
    <property type="project" value="TreeGrafter"/>
</dbReference>
<feature type="coiled-coil region" evidence="1">
    <location>
        <begin position="19"/>
        <end position="64"/>
    </location>
</feature>
<protein>
    <submittedName>
        <fullName evidence="4">TATA element modulatory factor</fullName>
    </submittedName>
</protein>
<comment type="caution">
    <text evidence="4">The sequence shown here is derived from an EMBL/GenBank/DDBJ whole genome shotgun (WGS) entry which is preliminary data.</text>
</comment>
<dbReference type="PANTHER" id="PTHR46515:SF1">
    <property type="entry name" value="TATA ELEMENT MODULATORY FACTOR"/>
    <property type="match status" value="1"/>
</dbReference>
<keyword evidence="5" id="KW-1185">Reference proteome</keyword>
<feature type="domain" description="TATA element modulatory factor 1 TATA binding" evidence="3">
    <location>
        <begin position="146"/>
        <end position="237"/>
    </location>
</feature>
<feature type="region of interest" description="Disordered" evidence="2">
    <location>
        <begin position="67"/>
        <end position="107"/>
    </location>
</feature>
<dbReference type="PANTHER" id="PTHR46515">
    <property type="entry name" value="TATA ELEMENT MODULATORY FACTOR TMF1"/>
    <property type="match status" value="1"/>
</dbReference>
<evidence type="ECO:0000256" key="1">
    <source>
        <dbReference type="SAM" id="Coils"/>
    </source>
</evidence>
<reference evidence="4 5" key="1">
    <citation type="submission" date="2019-07" db="EMBL/GenBank/DDBJ databases">
        <title>Draft genome assembly of a fouling barnacle, Amphibalanus amphitrite (Darwin, 1854): The first reference genome for Thecostraca.</title>
        <authorList>
            <person name="Kim W."/>
        </authorList>
    </citation>
    <scope>NUCLEOTIDE SEQUENCE [LARGE SCALE GENOMIC DNA]</scope>
    <source>
        <strain evidence="4">SNU_AA5</strain>
        <tissue evidence="4">Soma without cirri and trophi</tissue>
    </source>
</reference>
<proteinExistence type="predicted"/>
<dbReference type="AlphaFoldDB" id="A0A6A4WD02"/>